<proteinExistence type="predicted"/>
<organism evidence="10 11">
    <name type="scientific">Lactococcus lactis</name>
    <dbReference type="NCBI Taxonomy" id="1358"/>
    <lineage>
        <taxon>Bacteria</taxon>
        <taxon>Bacillati</taxon>
        <taxon>Bacillota</taxon>
        <taxon>Bacilli</taxon>
        <taxon>Lactobacillales</taxon>
        <taxon>Streptococcaceae</taxon>
        <taxon>Lactococcus</taxon>
    </lineage>
</organism>
<evidence type="ECO:0000259" key="9">
    <source>
        <dbReference type="PROSITE" id="PS50847"/>
    </source>
</evidence>
<dbReference type="NCBIfam" id="TIGR01167">
    <property type="entry name" value="LPXTG_anchor"/>
    <property type="match status" value="1"/>
</dbReference>
<gene>
    <name evidence="10" type="ORF">OGZ51_06910</name>
</gene>
<keyword evidence="1" id="KW-0134">Cell wall</keyword>
<feature type="chain" id="PRO_5040871231" evidence="8">
    <location>
        <begin position="25"/>
        <end position="640"/>
    </location>
</feature>
<dbReference type="Pfam" id="PF00746">
    <property type="entry name" value="Gram_pos_anchor"/>
    <property type="match status" value="1"/>
</dbReference>
<dbReference type="InterPro" id="IPR019931">
    <property type="entry name" value="LPXTG_anchor"/>
</dbReference>
<dbReference type="Gene3D" id="3.10.20.320">
    <property type="entry name" value="Putative peptidoglycan bound protein (lpxtg motif)"/>
    <property type="match status" value="2"/>
</dbReference>
<feature type="transmembrane region" description="Helical" evidence="7">
    <location>
        <begin position="612"/>
        <end position="634"/>
    </location>
</feature>
<dbReference type="InterPro" id="IPR032675">
    <property type="entry name" value="LRR_dom_sf"/>
</dbReference>
<evidence type="ECO:0000313" key="10">
    <source>
        <dbReference type="EMBL" id="MDG4983871.1"/>
    </source>
</evidence>
<evidence type="ECO:0000256" key="6">
    <source>
        <dbReference type="SAM" id="MobiDB-lite"/>
    </source>
</evidence>
<feature type="region of interest" description="Disordered" evidence="6">
    <location>
        <begin position="34"/>
        <end position="111"/>
    </location>
</feature>
<dbReference type="EMBL" id="JAOWLY010000005">
    <property type="protein sequence ID" value="MDG4983871.1"/>
    <property type="molecule type" value="Genomic_DNA"/>
</dbReference>
<feature type="compositionally biased region" description="Polar residues" evidence="6">
    <location>
        <begin position="599"/>
        <end position="609"/>
    </location>
</feature>
<reference evidence="10" key="2">
    <citation type="journal article" date="2023" name="Food Microbiol.">
        <title>Evaluation of the fermentation potential of lactic acid bacteria isolated from herbs, fruits and vegetables as starter cultures in nut-based milk alternatives.</title>
        <authorList>
            <person name="Huang W."/>
            <person name="Dong A."/>
            <person name="Pham H.T."/>
            <person name="Zhou C."/>
            <person name="Huo Z."/>
            <person name="Watjen A.P."/>
            <person name="Prakash S."/>
            <person name="Bang-Berthelsen C.H."/>
            <person name="Turner M.S."/>
        </authorList>
    </citation>
    <scope>NUCLEOTIDE SEQUENCE</scope>
    <source>
        <strain evidence="10">3</strain>
    </source>
</reference>
<feature type="signal peptide" evidence="8">
    <location>
        <begin position="1"/>
        <end position="24"/>
    </location>
</feature>
<keyword evidence="7" id="KW-0812">Transmembrane</keyword>
<keyword evidence="2" id="KW-0964">Secreted</keyword>
<keyword evidence="3 8" id="KW-0732">Signal</keyword>
<evidence type="ECO:0000256" key="1">
    <source>
        <dbReference type="ARBA" id="ARBA00022512"/>
    </source>
</evidence>
<feature type="domain" description="Gram-positive cocci surface proteins LPxTG" evidence="9">
    <location>
        <begin position="604"/>
        <end position="640"/>
    </location>
</feature>
<dbReference type="InterPro" id="IPR005046">
    <property type="entry name" value="DUF285"/>
</dbReference>
<dbReference type="RefSeq" id="WP_278228920.1">
    <property type="nucleotide sequence ID" value="NZ_JAOWLY010000005.1"/>
</dbReference>
<reference evidence="10" key="1">
    <citation type="submission" date="2022-10" db="EMBL/GenBank/DDBJ databases">
        <authorList>
            <person name="Turner M.S."/>
            <person name="Huang W."/>
        </authorList>
    </citation>
    <scope>NUCLEOTIDE SEQUENCE</scope>
    <source>
        <strain evidence="10">3</strain>
    </source>
</reference>
<feature type="compositionally biased region" description="Polar residues" evidence="6">
    <location>
        <begin position="34"/>
        <end position="60"/>
    </location>
</feature>
<dbReference type="Proteomes" id="UP001152614">
    <property type="component" value="Unassembled WGS sequence"/>
</dbReference>
<dbReference type="Gene3D" id="3.80.10.10">
    <property type="entry name" value="Ribonuclease Inhibitor"/>
    <property type="match status" value="1"/>
</dbReference>
<evidence type="ECO:0000256" key="7">
    <source>
        <dbReference type="SAM" id="Phobius"/>
    </source>
</evidence>
<feature type="compositionally biased region" description="Basic and acidic residues" evidence="6">
    <location>
        <begin position="576"/>
        <end position="598"/>
    </location>
</feature>
<evidence type="ECO:0000256" key="2">
    <source>
        <dbReference type="ARBA" id="ARBA00022525"/>
    </source>
</evidence>
<evidence type="ECO:0000256" key="8">
    <source>
        <dbReference type="SAM" id="SignalP"/>
    </source>
</evidence>
<dbReference type="SUPFAM" id="SSF52047">
    <property type="entry name" value="RNI-like"/>
    <property type="match status" value="1"/>
</dbReference>
<dbReference type="InterPro" id="IPR009459">
    <property type="entry name" value="MucBP_dom"/>
</dbReference>
<protein>
    <submittedName>
        <fullName evidence="10">BspA family leucine-rich repeat surface protein</fullName>
    </submittedName>
</protein>
<dbReference type="Pfam" id="PF06458">
    <property type="entry name" value="MucBP"/>
    <property type="match status" value="2"/>
</dbReference>
<evidence type="ECO:0000256" key="4">
    <source>
        <dbReference type="ARBA" id="ARBA00022737"/>
    </source>
</evidence>
<keyword evidence="7" id="KW-1133">Transmembrane helix</keyword>
<keyword evidence="7" id="KW-0472">Membrane</keyword>
<dbReference type="InterPro" id="IPR011889">
    <property type="entry name" value="Liste_lipo_26"/>
</dbReference>
<dbReference type="NCBIfam" id="TIGR02167">
    <property type="entry name" value="Liste_lipo_26"/>
    <property type="match status" value="6"/>
</dbReference>
<dbReference type="Pfam" id="PF03382">
    <property type="entry name" value="DUF285"/>
    <property type="match status" value="1"/>
</dbReference>
<name>A0A9X4S612_9LACT</name>
<accession>A0A9X4S612</accession>
<feature type="compositionally biased region" description="Low complexity" evidence="6">
    <location>
        <begin position="85"/>
        <end position="99"/>
    </location>
</feature>
<dbReference type="PROSITE" id="PS50847">
    <property type="entry name" value="GRAM_POS_ANCHORING"/>
    <property type="match status" value="1"/>
</dbReference>
<keyword evidence="4" id="KW-0677">Repeat</keyword>
<evidence type="ECO:0000256" key="5">
    <source>
        <dbReference type="ARBA" id="ARBA00023088"/>
    </source>
</evidence>
<sequence>MKKMTCAFALSTMLLGTFSPTVQAIAETNSTIPKETSTTNYSEKTKPSLYQSSAPNITANSTTSTTSNEEREQSQSQEDTQKVLTTTTVPSQSTTNTTPVEEDTLSDDIASGTWGTVPWTIDSEGTLLLESGTTSDIYISPWDDYSLQIKKIVFEGKVIGSGSASSLFNGLANVEDIQNLNNFDTSAITDMSFMFSGMTSLVSLDLSGFNTSKVASMRSMFEDDEKLSSLNLSNFDTSSVTSMYGMFNECFDLESLDLSNFNTSKVTSMGMMFSNMFAMKNLNICSFDTSNVTNMFMMFDAATVLEKIDVSNFNTSKVTSMGAMFANMYKITSLDLSSFDTTNVENLRSLFDRTPLEQLRLGENTTLDSAEHADIKLANPISDEKFTGKWQTVGTGTAQFPNGNWKGNSTDLVNKSAEHVAETYVWEPVLTAAADVTVKYLDTAGNKISDNVVKSGNVGDTYSTEQKTIDGYTFKEVQGNATGTFTDQAQTVTYVYTKDPVAGGDVTAKYVDTAGNKISDDVVKSGNVGDAYSTEQKTIDGYTFKEVQGNATGTFTDQAQTVTYVYTKNKVTPSPKPDDHADTPDSSKDNGKKHDSTSENKNTLPQTGDNEGLSMIGMISGLFLIIGTSLMILFKRKRQD</sequence>
<feature type="region of interest" description="Disordered" evidence="6">
    <location>
        <begin position="568"/>
        <end position="611"/>
    </location>
</feature>
<keyword evidence="5" id="KW-0572">Peptidoglycan-anchor</keyword>
<evidence type="ECO:0000313" key="11">
    <source>
        <dbReference type="Proteomes" id="UP001152614"/>
    </source>
</evidence>
<dbReference type="AlphaFoldDB" id="A0A9X4S612"/>
<comment type="caution">
    <text evidence="10">The sequence shown here is derived from an EMBL/GenBank/DDBJ whole genome shotgun (WGS) entry which is preliminary data.</text>
</comment>
<evidence type="ECO:0000256" key="3">
    <source>
        <dbReference type="ARBA" id="ARBA00022729"/>
    </source>
</evidence>